<evidence type="ECO:0000256" key="3">
    <source>
        <dbReference type="ARBA" id="ARBA00022801"/>
    </source>
</evidence>
<dbReference type="PANTHER" id="PTHR43806">
    <property type="entry name" value="PEPTIDASE S8"/>
    <property type="match status" value="1"/>
</dbReference>
<dbReference type="AlphaFoldDB" id="A0A9Y1BPT4"/>
<keyword evidence="5" id="KW-0472">Membrane</keyword>
<evidence type="ECO:0000256" key="1">
    <source>
        <dbReference type="ARBA" id="ARBA00011073"/>
    </source>
</evidence>
<keyword evidence="5" id="KW-0812">Transmembrane</keyword>
<dbReference type="EMBL" id="CP084167">
    <property type="protein sequence ID" value="UJG42707.1"/>
    <property type="molecule type" value="Genomic_DNA"/>
</dbReference>
<dbReference type="GO" id="GO:0006508">
    <property type="term" value="P:proteolysis"/>
    <property type="evidence" value="ECO:0007669"/>
    <property type="project" value="UniProtKB-KW"/>
</dbReference>
<keyword evidence="2" id="KW-0645">Protease</keyword>
<gene>
    <name evidence="7" type="ORF">K9W46_09975</name>
</gene>
<protein>
    <submittedName>
        <fullName evidence="7">S8 family serine peptidase</fullName>
    </submittedName>
</protein>
<name>A0A9Y1BPT4_9ARCH</name>
<organism evidence="7">
    <name type="scientific">Candidatus Heimdallarchaeum endolithica</name>
    <dbReference type="NCBI Taxonomy" id="2876572"/>
    <lineage>
        <taxon>Archaea</taxon>
        <taxon>Promethearchaeati</taxon>
        <taxon>Candidatus Heimdallarchaeota</taxon>
        <taxon>Candidatus Heimdallarchaeia (ex Rinke et al. 2021) (nom. nud.)</taxon>
        <taxon>Candidatus Heimdallarchaeales</taxon>
        <taxon>Candidatus Heimdallarchaeaceae</taxon>
        <taxon>Candidatus Heimdallarchaeum</taxon>
    </lineage>
</organism>
<dbReference type="InterPro" id="IPR000209">
    <property type="entry name" value="Peptidase_S8/S53_dom"/>
</dbReference>
<comment type="similarity">
    <text evidence="1">Belongs to the peptidase S8 family.</text>
</comment>
<reference evidence="7" key="1">
    <citation type="journal article" date="2022" name="Nat. Microbiol.">
        <title>Unique mobile elements and scalable gene flow at the prokaryote-eukaryote boundary revealed by circularized Asgard archaea genomes.</title>
        <authorList>
            <person name="Wu F."/>
            <person name="Speth D.R."/>
            <person name="Philosof A."/>
            <person name="Cremiere A."/>
            <person name="Narayanan A."/>
            <person name="Barco R.A."/>
            <person name="Connon S.A."/>
            <person name="Amend J.P."/>
            <person name="Antoshechkin I.A."/>
            <person name="Orphan V.J."/>
        </authorList>
    </citation>
    <scope>NUCLEOTIDE SEQUENCE</scope>
    <source>
        <strain evidence="7">PR6</strain>
    </source>
</reference>
<keyword evidence="4" id="KW-0720">Serine protease</keyword>
<dbReference type="InterPro" id="IPR050131">
    <property type="entry name" value="Peptidase_S8_subtilisin-like"/>
</dbReference>
<dbReference type="Pfam" id="PF00082">
    <property type="entry name" value="Peptidase_S8"/>
    <property type="match status" value="2"/>
</dbReference>
<keyword evidence="3" id="KW-0378">Hydrolase</keyword>
<dbReference type="Proteomes" id="UP001200513">
    <property type="component" value="Chromosome"/>
</dbReference>
<sequence>MVKSKLAITIIIVLIFFSSVSSIYQINIENDSYSYIEDEREDRQNILNSKESSSGKNVRKLTEDEWIKLDPGNKTVAILDTGINLNHFMFDEEQLVHWKDFVGSSVDEENDLYDEPTDVNGHGTAVSSIIAGKNNSALNYSFSFYTEPRYFVPVKKFYLRPNETLDCSFHWEEGIEIRIFLVDGRGIENIDSVRVDTGEYHYVYTSKEEKTRYLELSVGNLDEENGAYINGTIHYPLLEEYTGICPGAKIIALKVLDDEGKTTYDTVLDALDYLKTIKEQYNITVVNLSFRLDSQVMNIDDKINELADEGLVVVATSGDEGSNSYINSPGTAKKAITVGNANKNGKIEPSAHGNTYYGLKPDLMAFGGSMGYTQYALVADAKNEYDVIPQASPDLSCAYISAVALSMTASNWEYTWEKVAKVKQIILLHTYESSGTAYYNYPEPTKDYFGKDNFEGWGIYQYGLPIELAIENIGDTVNFQTVLDRKNGDAVRVYAIQTREEYNYTINVETNITAVVALVSEQTDEDGDLIVEDVSLTSNMKKTFNLFGYGEIKYLVFRSMNDSQAIDIQGSLISSRRAWVIVHKTNIQEYTTRKSFYLNISYGNGLPSLILDGGDITAEAQETRYYFSYSGLEIGEHTLEFTVKSSNSSWSEEWKYTRTWNFTIIEEKQKISDSLIVQITLVSVGVISIGAILWILFRRKGIGGG</sequence>
<dbReference type="PANTHER" id="PTHR43806:SF11">
    <property type="entry name" value="CEREVISIN-RELATED"/>
    <property type="match status" value="1"/>
</dbReference>
<dbReference type="Gene3D" id="3.40.50.200">
    <property type="entry name" value="Peptidase S8/S53 domain"/>
    <property type="match status" value="2"/>
</dbReference>
<dbReference type="GO" id="GO:0004252">
    <property type="term" value="F:serine-type endopeptidase activity"/>
    <property type="evidence" value="ECO:0007669"/>
    <property type="project" value="InterPro"/>
</dbReference>
<keyword evidence="5" id="KW-1133">Transmembrane helix</keyword>
<feature type="domain" description="Peptidase S8/S53" evidence="6">
    <location>
        <begin position="241"/>
        <end position="458"/>
    </location>
</feature>
<evidence type="ECO:0000313" key="7">
    <source>
        <dbReference type="EMBL" id="UJG42707.1"/>
    </source>
</evidence>
<dbReference type="InterPro" id="IPR036852">
    <property type="entry name" value="Peptidase_S8/S53_dom_sf"/>
</dbReference>
<dbReference type="SUPFAM" id="SSF52743">
    <property type="entry name" value="Subtilisin-like"/>
    <property type="match status" value="1"/>
</dbReference>
<evidence type="ECO:0000259" key="6">
    <source>
        <dbReference type="Pfam" id="PF00082"/>
    </source>
</evidence>
<proteinExistence type="inferred from homology"/>
<feature type="transmembrane region" description="Helical" evidence="5">
    <location>
        <begin position="675"/>
        <end position="697"/>
    </location>
</feature>
<feature type="domain" description="Peptidase S8/S53" evidence="6">
    <location>
        <begin position="75"/>
        <end position="136"/>
    </location>
</feature>
<accession>A0A9Y1BPT4</accession>
<evidence type="ECO:0000256" key="5">
    <source>
        <dbReference type="SAM" id="Phobius"/>
    </source>
</evidence>
<evidence type="ECO:0000256" key="4">
    <source>
        <dbReference type="ARBA" id="ARBA00022825"/>
    </source>
</evidence>
<evidence type="ECO:0000256" key="2">
    <source>
        <dbReference type="ARBA" id="ARBA00022670"/>
    </source>
</evidence>